<dbReference type="Proteomes" id="UP000887013">
    <property type="component" value="Unassembled WGS sequence"/>
</dbReference>
<comment type="caution">
    <text evidence="1">The sequence shown here is derived from an EMBL/GenBank/DDBJ whole genome shotgun (WGS) entry which is preliminary data.</text>
</comment>
<name>A0A8X6PYP9_NEPPI</name>
<evidence type="ECO:0000313" key="1">
    <source>
        <dbReference type="EMBL" id="GFT92097.1"/>
    </source>
</evidence>
<protein>
    <submittedName>
        <fullName evidence="1">Uncharacterized protein</fullName>
    </submittedName>
</protein>
<keyword evidence="2" id="KW-1185">Reference proteome</keyword>
<feature type="non-terminal residue" evidence="1">
    <location>
        <position position="47"/>
    </location>
</feature>
<reference evidence="1" key="1">
    <citation type="submission" date="2020-08" db="EMBL/GenBank/DDBJ databases">
        <title>Multicomponent nature underlies the extraordinary mechanical properties of spider dragline silk.</title>
        <authorList>
            <person name="Kono N."/>
            <person name="Nakamura H."/>
            <person name="Mori M."/>
            <person name="Yoshida Y."/>
            <person name="Ohtoshi R."/>
            <person name="Malay A.D."/>
            <person name="Moran D.A.P."/>
            <person name="Tomita M."/>
            <person name="Numata K."/>
            <person name="Arakawa K."/>
        </authorList>
    </citation>
    <scope>NUCLEOTIDE SEQUENCE</scope>
</reference>
<accession>A0A8X6PYP9</accession>
<organism evidence="1 2">
    <name type="scientific">Nephila pilipes</name>
    <name type="common">Giant wood spider</name>
    <name type="synonym">Nephila maculata</name>
    <dbReference type="NCBI Taxonomy" id="299642"/>
    <lineage>
        <taxon>Eukaryota</taxon>
        <taxon>Metazoa</taxon>
        <taxon>Ecdysozoa</taxon>
        <taxon>Arthropoda</taxon>
        <taxon>Chelicerata</taxon>
        <taxon>Arachnida</taxon>
        <taxon>Araneae</taxon>
        <taxon>Araneomorphae</taxon>
        <taxon>Entelegynae</taxon>
        <taxon>Araneoidea</taxon>
        <taxon>Nephilidae</taxon>
        <taxon>Nephila</taxon>
    </lineage>
</organism>
<evidence type="ECO:0000313" key="2">
    <source>
        <dbReference type="Proteomes" id="UP000887013"/>
    </source>
</evidence>
<sequence length="47" mass="5418">MHVCQPEARGLLEDKCMKGSISACSETKGKENWKVNCEKRRDYNTRS</sequence>
<dbReference type="AlphaFoldDB" id="A0A8X6PYP9"/>
<gene>
    <name evidence="1" type="ORF">NPIL_217291</name>
</gene>
<dbReference type="EMBL" id="BMAW01074398">
    <property type="protein sequence ID" value="GFT92097.1"/>
    <property type="molecule type" value="Genomic_DNA"/>
</dbReference>
<proteinExistence type="predicted"/>